<dbReference type="AlphaFoldDB" id="A0A1V2EU17"/>
<dbReference type="PROSITE" id="PS50076">
    <property type="entry name" value="DNAJ_2"/>
    <property type="match status" value="1"/>
</dbReference>
<feature type="domain" description="J" evidence="1">
    <location>
        <begin position="41"/>
        <end position="94"/>
    </location>
</feature>
<dbReference type="OrthoDB" id="9811070at2"/>
<sequence>MWKLLLALLVAYAGWRLWKDGWGAKPKTRRVAAGEPVDTAAARRLLGVDRAADEATIRSAHRRLMADAHPDRGGSAEDARALNAARDLLLGRVG</sequence>
<dbReference type="Gene3D" id="1.10.287.110">
    <property type="entry name" value="DnaJ domain"/>
    <property type="match status" value="1"/>
</dbReference>
<dbReference type="SMART" id="SM00271">
    <property type="entry name" value="DnaJ"/>
    <property type="match status" value="1"/>
</dbReference>
<keyword evidence="3" id="KW-1185">Reference proteome</keyword>
<reference evidence="2 3" key="1">
    <citation type="submission" date="2016-11" db="EMBL/GenBank/DDBJ databases">
        <title>Genome sequence of Sphingomonas jeddahensis G39.</title>
        <authorList>
            <person name="Poehlein A."/>
            <person name="Wuebbeler J.H."/>
            <person name="Steinbuechel A."/>
            <person name="Daniel R."/>
        </authorList>
    </citation>
    <scope>NUCLEOTIDE SEQUENCE [LARGE SCALE GENOMIC DNA]</scope>
    <source>
        <strain evidence="2 3">G39</strain>
    </source>
</reference>
<comment type="caution">
    <text evidence="2">The sequence shown here is derived from an EMBL/GenBank/DDBJ whole genome shotgun (WGS) entry which is preliminary data.</text>
</comment>
<organism evidence="2 3">
    <name type="scientific">Sphingomonas jeddahensis</name>
    <dbReference type="NCBI Taxonomy" id="1915074"/>
    <lineage>
        <taxon>Bacteria</taxon>
        <taxon>Pseudomonadati</taxon>
        <taxon>Pseudomonadota</taxon>
        <taxon>Alphaproteobacteria</taxon>
        <taxon>Sphingomonadales</taxon>
        <taxon>Sphingomonadaceae</taxon>
        <taxon>Sphingomonas</taxon>
    </lineage>
</organism>
<evidence type="ECO:0000259" key="1">
    <source>
        <dbReference type="PROSITE" id="PS50076"/>
    </source>
</evidence>
<dbReference type="Proteomes" id="UP000188729">
    <property type="component" value="Unassembled WGS sequence"/>
</dbReference>
<evidence type="ECO:0000313" key="3">
    <source>
        <dbReference type="Proteomes" id="UP000188729"/>
    </source>
</evidence>
<dbReference type="CDD" id="cd06257">
    <property type="entry name" value="DnaJ"/>
    <property type="match status" value="1"/>
</dbReference>
<evidence type="ECO:0000313" key="2">
    <source>
        <dbReference type="EMBL" id="ONF96161.1"/>
    </source>
</evidence>
<dbReference type="STRING" id="1915074.SPHI_17760"/>
<dbReference type="EMBL" id="MPSB01000006">
    <property type="protein sequence ID" value="ONF96161.1"/>
    <property type="molecule type" value="Genomic_DNA"/>
</dbReference>
<protein>
    <submittedName>
        <fullName evidence="2">Dna-J like membrane chaperone protein</fullName>
    </submittedName>
</protein>
<proteinExistence type="predicted"/>
<dbReference type="RefSeq" id="WP_076744541.1">
    <property type="nucleotide sequence ID" value="NZ_MPSB01000006.1"/>
</dbReference>
<name>A0A1V2EU17_9SPHN</name>
<dbReference type="SUPFAM" id="SSF46565">
    <property type="entry name" value="Chaperone J-domain"/>
    <property type="match status" value="1"/>
</dbReference>
<gene>
    <name evidence="2" type="ORF">SPHI_17760</name>
</gene>
<dbReference type="InterPro" id="IPR036869">
    <property type="entry name" value="J_dom_sf"/>
</dbReference>
<dbReference type="InterPro" id="IPR001623">
    <property type="entry name" value="DnaJ_domain"/>
</dbReference>
<accession>A0A1V2EU17</accession>